<evidence type="ECO:0008006" key="3">
    <source>
        <dbReference type="Google" id="ProtNLM"/>
    </source>
</evidence>
<protein>
    <recommendedName>
        <fullName evidence="3">DUF1725 domain-containing protein</fullName>
    </recommendedName>
</protein>
<name>A0A8D0PEN6_PIG</name>
<dbReference type="Ensembl" id="ENSSSCT00015075684.1">
    <property type="protein sequence ID" value="ENSSSCP00015030382.1"/>
    <property type="gene ID" value="ENSSSCG00015056827.1"/>
</dbReference>
<evidence type="ECO:0000313" key="1">
    <source>
        <dbReference type="Ensembl" id="ENSSSCP00015030382.1"/>
    </source>
</evidence>
<accession>A0A8D0PEN6</accession>
<evidence type="ECO:0000313" key="2">
    <source>
        <dbReference type="Proteomes" id="UP000694726"/>
    </source>
</evidence>
<dbReference type="Proteomes" id="UP000694726">
    <property type="component" value="Unplaced"/>
</dbReference>
<dbReference type="AlphaFoldDB" id="A0A8D0PEN6"/>
<proteinExistence type="predicted"/>
<organism evidence="1 2">
    <name type="scientific">Sus scrofa</name>
    <name type="common">Pig</name>
    <dbReference type="NCBI Taxonomy" id="9823"/>
    <lineage>
        <taxon>Eukaryota</taxon>
        <taxon>Metazoa</taxon>
        <taxon>Chordata</taxon>
        <taxon>Craniata</taxon>
        <taxon>Vertebrata</taxon>
        <taxon>Euteleostomi</taxon>
        <taxon>Mammalia</taxon>
        <taxon>Eutheria</taxon>
        <taxon>Laurasiatheria</taxon>
        <taxon>Artiodactyla</taxon>
        <taxon>Suina</taxon>
        <taxon>Suidae</taxon>
        <taxon>Sus</taxon>
    </lineage>
</organism>
<sequence>MGLIPGSVQWVKDLALPQLQCSSQLWLGSDPYAMEWLKKEKRYNHCGKQNGGIQKTKYRTTYHMTQQSHSGIYPDKPFLEKDTCTHMFIAALFTIAKTWKQPKSPLTDEWIKQMWYIYTMEYYSAIKKHKIMPFAATWMELETLILSEVSQKEKDKYHMVSLISGI</sequence>
<reference evidence="1" key="1">
    <citation type="submission" date="2025-08" db="UniProtKB">
        <authorList>
            <consortium name="Ensembl"/>
        </authorList>
    </citation>
    <scope>IDENTIFICATION</scope>
</reference>